<dbReference type="GO" id="GO:0004674">
    <property type="term" value="F:protein serine/threonine kinase activity"/>
    <property type="evidence" value="ECO:0007669"/>
    <property type="project" value="UniProtKB-KW"/>
</dbReference>
<reference evidence="5" key="1">
    <citation type="submission" date="2016-10" db="EMBL/GenBank/DDBJ databases">
        <authorList>
            <person name="Varghese N."/>
            <person name="Submissions S."/>
        </authorList>
    </citation>
    <scope>NUCLEOTIDE SEQUENCE [LARGE SCALE GENOMIC DNA]</scope>
    <source>
        <strain evidence="5">CGMCC 4.6609</strain>
    </source>
</reference>
<dbReference type="Proteomes" id="UP000199691">
    <property type="component" value="Unassembled WGS sequence"/>
</dbReference>
<dbReference type="CDD" id="cd16936">
    <property type="entry name" value="HATPase_RsbW-like"/>
    <property type="match status" value="1"/>
</dbReference>
<dbReference type="Pfam" id="PF14417">
    <property type="entry name" value="MEDS"/>
    <property type="match status" value="1"/>
</dbReference>
<evidence type="ECO:0000259" key="3">
    <source>
        <dbReference type="Pfam" id="PF14417"/>
    </source>
</evidence>
<dbReference type="InterPro" id="IPR036890">
    <property type="entry name" value="HATPase_C_sf"/>
</dbReference>
<keyword evidence="5" id="KW-1185">Reference proteome</keyword>
<dbReference type="PANTHER" id="PTHR35526:SF3">
    <property type="entry name" value="ANTI-SIGMA-F FACTOR RSBW"/>
    <property type="match status" value="1"/>
</dbReference>
<feature type="domain" description="MEDS" evidence="3">
    <location>
        <begin position="15"/>
        <end position="158"/>
    </location>
</feature>
<dbReference type="SUPFAM" id="SSF55874">
    <property type="entry name" value="ATPase domain of HSP90 chaperone/DNA topoisomerase II/histidine kinase"/>
    <property type="match status" value="1"/>
</dbReference>
<name>A0A1H0X521_9PSEU</name>
<proteinExistence type="predicted"/>
<feature type="domain" description="Histidine kinase/HSP90-like ATPase" evidence="2">
    <location>
        <begin position="203"/>
        <end position="315"/>
    </location>
</feature>
<dbReference type="InterPro" id="IPR050267">
    <property type="entry name" value="Anti-sigma-factor_SerPK"/>
</dbReference>
<dbReference type="Gene3D" id="3.30.565.10">
    <property type="entry name" value="Histidine kinase-like ATPase, C-terminal domain"/>
    <property type="match status" value="1"/>
</dbReference>
<dbReference type="STRING" id="641025.SAMN05421507_13517"/>
<organism evidence="4 5">
    <name type="scientific">Lentzea jiangxiensis</name>
    <dbReference type="NCBI Taxonomy" id="641025"/>
    <lineage>
        <taxon>Bacteria</taxon>
        <taxon>Bacillati</taxon>
        <taxon>Actinomycetota</taxon>
        <taxon>Actinomycetes</taxon>
        <taxon>Pseudonocardiales</taxon>
        <taxon>Pseudonocardiaceae</taxon>
        <taxon>Lentzea</taxon>
    </lineage>
</organism>
<dbReference type="OrthoDB" id="4088450at2"/>
<sequence length="321" mass="34611">MTASHTAPATGAFIHPAVFYATDREYLASLVPFITDGLAAGQPVAVAVPGPRLDLLRTALGDQAGDVTLIDMQDAGRNPGRIIAAVLRRFADAHPEGHVRIIGEPIWPGRTEVEYPACAQHEALINLAFAGRDVTIACPYDTARLSGEVIADARATHPLLWEPDGRRTSAEYAPDVVVDRYNLPLDDRTDGGAEEFAEEFFVAVLDDVSPARRQAAVFARGLGLTDDRVAEVELIVTELVTNGVLHGGGACRSRLWRESGHLVCEVRDEGRFADPLAGRRPAPLDQIGGRGLLMIHDLADLVRVHTSDQGTTLRVLVRLDA</sequence>
<keyword evidence="1" id="KW-0723">Serine/threonine-protein kinase</keyword>
<dbReference type="InterPro" id="IPR025847">
    <property type="entry name" value="MEDS_domain"/>
</dbReference>
<dbReference type="RefSeq" id="WP_090105357.1">
    <property type="nucleotide sequence ID" value="NZ_FNIX01000035.1"/>
</dbReference>
<evidence type="ECO:0000256" key="1">
    <source>
        <dbReference type="ARBA" id="ARBA00022527"/>
    </source>
</evidence>
<dbReference type="InterPro" id="IPR047718">
    <property type="entry name" value="RsbA-like_anti_sig"/>
</dbReference>
<accession>A0A1H0X521</accession>
<dbReference type="EMBL" id="FNIX01000035">
    <property type="protein sequence ID" value="SDP98002.1"/>
    <property type="molecule type" value="Genomic_DNA"/>
</dbReference>
<keyword evidence="4" id="KW-0418">Kinase</keyword>
<evidence type="ECO:0000313" key="5">
    <source>
        <dbReference type="Proteomes" id="UP000199691"/>
    </source>
</evidence>
<dbReference type="AlphaFoldDB" id="A0A1H0X521"/>
<gene>
    <name evidence="4" type="ORF">SAMN05421507_13517</name>
</gene>
<dbReference type="NCBIfam" id="NF041045">
    <property type="entry name" value="RsbA_anti_sig"/>
    <property type="match status" value="1"/>
</dbReference>
<protein>
    <submittedName>
        <fullName evidence="4">Anti-sigma regulatory factor (Ser/Thr protein kinase)</fullName>
    </submittedName>
</protein>
<keyword evidence="4" id="KW-0808">Transferase</keyword>
<dbReference type="InterPro" id="IPR003594">
    <property type="entry name" value="HATPase_dom"/>
</dbReference>
<evidence type="ECO:0000259" key="2">
    <source>
        <dbReference type="Pfam" id="PF13581"/>
    </source>
</evidence>
<dbReference type="Pfam" id="PF13581">
    <property type="entry name" value="HATPase_c_2"/>
    <property type="match status" value="1"/>
</dbReference>
<dbReference type="PANTHER" id="PTHR35526">
    <property type="entry name" value="ANTI-SIGMA-F FACTOR RSBW-RELATED"/>
    <property type="match status" value="1"/>
</dbReference>
<evidence type="ECO:0000313" key="4">
    <source>
        <dbReference type="EMBL" id="SDP98002.1"/>
    </source>
</evidence>